<dbReference type="AlphaFoldDB" id="A0A5B7DT92"/>
<gene>
    <name evidence="1" type="ORF">E2C01_017395</name>
</gene>
<dbReference type="Proteomes" id="UP000324222">
    <property type="component" value="Unassembled WGS sequence"/>
</dbReference>
<proteinExistence type="predicted"/>
<comment type="caution">
    <text evidence="1">The sequence shown here is derived from an EMBL/GenBank/DDBJ whole genome shotgun (WGS) entry which is preliminary data.</text>
</comment>
<dbReference type="EMBL" id="VSRR010001315">
    <property type="protein sequence ID" value="MPC24314.1"/>
    <property type="molecule type" value="Genomic_DNA"/>
</dbReference>
<reference evidence="1 2" key="1">
    <citation type="submission" date="2019-05" db="EMBL/GenBank/DDBJ databases">
        <title>Another draft genome of Portunus trituberculatus and its Hox gene families provides insights of decapod evolution.</title>
        <authorList>
            <person name="Jeong J.-H."/>
            <person name="Song I."/>
            <person name="Kim S."/>
            <person name="Choi T."/>
            <person name="Kim D."/>
            <person name="Ryu S."/>
            <person name="Kim W."/>
        </authorList>
    </citation>
    <scope>NUCLEOTIDE SEQUENCE [LARGE SCALE GENOMIC DNA]</scope>
    <source>
        <tissue evidence="1">Muscle</tissue>
    </source>
</reference>
<name>A0A5B7DT92_PORTR</name>
<sequence>MSLGPPGKALWGIHAEWPLETRKTSQMSIRYSKSRWQGTKQETTRESEARFSQFPAIPSSCGMFFISPESTKVIGVVLAEWFVIDALRGVRVVSGLSVARDHRLDSRGTILVVVVVVDVLECNLHRYSRNPPKVNFRHYKVQCAALLIHRHRRRRRLLTILRWQNRII</sequence>
<evidence type="ECO:0000313" key="2">
    <source>
        <dbReference type="Proteomes" id="UP000324222"/>
    </source>
</evidence>
<evidence type="ECO:0000313" key="1">
    <source>
        <dbReference type="EMBL" id="MPC24314.1"/>
    </source>
</evidence>
<keyword evidence="2" id="KW-1185">Reference proteome</keyword>
<accession>A0A5B7DT92</accession>
<protein>
    <submittedName>
        <fullName evidence="1">Uncharacterized protein</fullName>
    </submittedName>
</protein>
<organism evidence="1 2">
    <name type="scientific">Portunus trituberculatus</name>
    <name type="common">Swimming crab</name>
    <name type="synonym">Neptunus trituberculatus</name>
    <dbReference type="NCBI Taxonomy" id="210409"/>
    <lineage>
        <taxon>Eukaryota</taxon>
        <taxon>Metazoa</taxon>
        <taxon>Ecdysozoa</taxon>
        <taxon>Arthropoda</taxon>
        <taxon>Crustacea</taxon>
        <taxon>Multicrustacea</taxon>
        <taxon>Malacostraca</taxon>
        <taxon>Eumalacostraca</taxon>
        <taxon>Eucarida</taxon>
        <taxon>Decapoda</taxon>
        <taxon>Pleocyemata</taxon>
        <taxon>Brachyura</taxon>
        <taxon>Eubrachyura</taxon>
        <taxon>Portunoidea</taxon>
        <taxon>Portunidae</taxon>
        <taxon>Portuninae</taxon>
        <taxon>Portunus</taxon>
    </lineage>
</organism>